<dbReference type="AlphaFoldDB" id="A0A1D7V3S0"/>
<organism evidence="4 5">
    <name type="scientific">Leptospira tipperaryensis</name>
    <dbReference type="NCBI Taxonomy" id="2564040"/>
    <lineage>
        <taxon>Bacteria</taxon>
        <taxon>Pseudomonadati</taxon>
        <taxon>Spirochaetota</taxon>
        <taxon>Spirochaetia</taxon>
        <taxon>Leptospirales</taxon>
        <taxon>Leptospiraceae</taxon>
        <taxon>Leptospira</taxon>
    </lineage>
</organism>
<accession>A0A1D7V3S0</accession>
<dbReference type="InterPro" id="IPR031025">
    <property type="entry name" value="LruC_dom"/>
</dbReference>
<feature type="domain" description="DUF4842" evidence="3">
    <location>
        <begin position="321"/>
        <end position="510"/>
    </location>
</feature>
<dbReference type="NCBIfam" id="TIGR04456">
    <property type="entry name" value="LruC_dom"/>
    <property type="match status" value="1"/>
</dbReference>
<dbReference type="InterPro" id="IPR013783">
    <property type="entry name" value="Ig-like_fold"/>
</dbReference>
<evidence type="ECO:0000256" key="1">
    <source>
        <dbReference type="SAM" id="MobiDB-lite"/>
    </source>
</evidence>
<dbReference type="SUPFAM" id="SSF49373">
    <property type="entry name" value="Invasin/intimin cell-adhesion fragments"/>
    <property type="match status" value="1"/>
</dbReference>
<feature type="transmembrane region" description="Helical" evidence="2">
    <location>
        <begin position="541"/>
        <end position="559"/>
    </location>
</feature>
<dbReference type="Gene3D" id="2.60.40.10">
    <property type="entry name" value="Immunoglobulins"/>
    <property type="match status" value="1"/>
</dbReference>
<evidence type="ECO:0000256" key="2">
    <source>
        <dbReference type="SAM" id="Phobius"/>
    </source>
</evidence>
<keyword evidence="2" id="KW-0812">Transmembrane</keyword>
<keyword evidence="2" id="KW-0472">Membrane</keyword>
<dbReference type="RefSeq" id="WP_069609704.1">
    <property type="nucleotide sequence ID" value="NZ_CP015218.1"/>
</dbReference>
<sequence>MKKLILLLLALSIFAACNQKKKGALWPLLFLLNSNTPTANTASGASTEIASASNGGTVIIVDNNAGNSTIPSPNSTSTPSSTPSSSSDNVVTTPTTTTGSSDSTSENAGSSSSTDTTSNSGTSSGGTDNSGGGTTTTPEVTGVITVSDQVGTPVFNYNTVQTIPLNLVVVDKQSKPVSGATVIVSDNLGNILFQGVSDSSGVVSGTITVETSLGQITLEITVGGESISNIINLINVIGISREIKYEILLPVVTAPTDTDKDGVPDTLDSYPQDPTRATRIRVPAEGVSTVAYEDLYPSAGDADLNDYVVHIHNEEDLNAAGEVIRLRGTYQHVARGAGYRHTFHLKLPVSVGASFSRKVVREDGKEVTALNTKKVSSSDLNQGIQIHEESNQTVSNPNVNPGGVFKPGHIATIEIVFDSPVKKTVLGSYPYDIFIKVINTGKEIHFSGLYKNANGTDQYLDSNHFPWAILVPGTWKYPYEGLDIRNDSQSGYKEFNLWVVSNGTSYKDWYKHITNQAKVFPVPEDDSGLLGFLLLGVKENGILIAILLMAGGAAAAFLLKRRTLSRA</sequence>
<dbReference type="InterPro" id="IPR032295">
    <property type="entry name" value="DUF4842"/>
</dbReference>
<evidence type="ECO:0000259" key="3">
    <source>
        <dbReference type="Pfam" id="PF16130"/>
    </source>
</evidence>
<protein>
    <recommendedName>
        <fullName evidence="3">DUF4842 domain-containing protein</fullName>
    </recommendedName>
</protein>
<keyword evidence="5" id="KW-1185">Reference proteome</keyword>
<proteinExistence type="predicted"/>
<dbReference type="Proteomes" id="UP000094197">
    <property type="component" value="Chromosome 2"/>
</dbReference>
<dbReference type="EMBL" id="CP015218">
    <property type="protein sequence ID" value="AOP36487.1"/>
    <property type="molecule type" value="Genomic_DNA"/>
</dbReference>
<feature type="compositionally biased region" description="Low complexity" evidence="1">
    <location>
        <begin position="68"/>
        <end position="127"/>
    </location>
</feature>
<dbReference type="PROSITE" id="PS51257">
    <property type="entry name" value="PROKAR_LIPOPROTEIN"/>
    <property type="match status" value="1"/>
</dbReference>
<keyword evidence="2" id="KW-1133">Transmembrane helix</keyword>
<evidence type="ECO:0000313" key="5">
    <source>
        <dbReference type="Proteomes" id="UP000094197"/>
    </source>
</evidence>
<dbReference type="Pfam" id="PF16130">
    <property type="entry name" value="DUF4842"/>
    <property type="match status" value="1"/>
</dbReference>
<dbReference type="KEGG" id="laj:A0128_20980"/>
<dbReference type="InterPro" id="IPR008964">
    <property type="entry name" value="Invasin/intimin_cell_adhesion"/>
</dbReference>
<name>A0A1D7V3S0_9LEPT</name>
<evidence type="ECO:0000313" key="4">
    <source>
        <dbReference type="EMBL" id="AOP36487.1"/>
    </source>
</evidence>
<reference evidence="4 5" key="1">
    <citation type="submission" date="2016-04" db="EMBL/GenBank/DDBJ databases">
        <title>Complete genome seqeunce of Leptospira alstonii serovar Room22.</title>
        <authorList>
            <person name="Nally J.E."/>
            <person name="Bayles D.O."/>
            <person name="Hurley D."/>
            <person name="Fanning S."/>
            <person name="McMahon B.J."/>
            <person name="Arent Z."/>
        </authorList>
    </citation>
    <scope>NUCLEOTIDE SEQUENCE [LARGE SCALE GENOMIC DNA]</scope>
    <source>
        <strain evidence="4 5">GWTS #1</strain>
    </source>
</reference>
<gene>
    <name evidence="4" type="ORF">A0128_20980</name>
</gene>
<dbReference type="OrthoDB" id="320914at2"/>
<feature type="region of interest" description="Disordered" evidence="1">
    <location>
        <begin position="63"/>
        <end position="139"/>
    </location>
</feature>